<keyword evidence="7" id="KW-1185">Reference proteome</keyword>
<dbReference type="Pfam" id="PF00550">
    <property type="entry name" value="PP-binding"/>
    <property type="match status" value="1"/>
</dbReference>
<dbReference type="SMART" id="SM00823">
    <property type="entry name" value="PKS_PP"/>
    <property type="match status" value="1"/>
</dbReference>
<evidence type="ECO:0000313" key="6">
    <source>
        <dbReference type="EMBL" id="MBO4205923.1"/>
    </source>
</evidence>
<comment type="caution">
    <text evidence="6">The sequence shown here is derived from an EMBL/GenBank/DDBJ whole genome shotgun (WGS) entry which is preliminary data.</text>
</comment>
<evidence type="ECO:0000259" key="5">
    <source>
        <dbReference type="PROSITE" id="PS50075"/>
    </source>
</evidence>
<dbReference type="Gene3D" id="3.30.559.30">
    <property type="entry name" value="Nonribosomal peptide synthetase, condensation domain"/>
    <property type="match status" value="1"/>
</dbReference>
<dbReference type="SUPFAM" id="SSF52777">
    <property type="entry name" value="CoA-dependent acyltransferases"/>
    <property type="match status" value="2"/>
</dbReference>
<keyword evidence="3" id="KW-0597">Phosphoprotein</keyword>
<feature type="compositionally biased region" description="Low complexity" evidence="4">
    <location>
        <begin position="24"/>
        <end position="36"/>
    </location>
</feature>
<dbReference type="Gene3D" id="3.30.300.30">
    <property type="match status" value="1"/>
</dbReference>
<dbReference type="CDD" id="cd05930">
    <property type="entry name" value="A_NRPS"/>
    <property type="match status" value="1"/>
</dbReference>
<dbReference type="PROSITE" id="PS00012">
    <property type="entry name" value="PHOSPHOPANTETHEINE"/>
    <property type="match status" value="1"/>
</dbReference>
<dbReference type="Pfam" id="PF00501">
    <property type="entry name" value="AMP-binding"/>
    <property type="match status" value="1"/>
</dbReference>
<accession>A0ABS3VNE3</accession>
<gene>
    <name evidence="6" type="ORF">GSF22_07875</name>
</gene>
<proteinExistence type="predicted"/>
<dbReference type="PANTHER" id="PTHR45527:SF1">
    <property type="entry name" value="FATTY ACID SYNTHASE"/>
    <property type="match status" value="1"/>
</dbReference>
<dbReference type="SUPFAM" id="SSF47336">
    <property type="entry name" value="ACP-like"/>
    <property type="match status" value="1"/>
</dbReference>
<comment type="cofactor">
    <cofactor evidence="1">
        <name>pantetheine 4'-phosphate</name>
        <dbReference type="ChEBI" id="CHEBI:47942"/>
    </cofactor>
</comment>
<dbReference type="EMBL" id="WVUH01000043">
    <property type="protein sequence ID" value="MBO4205923.1"/>
    <property type="molecule type" value="Genomic_DNA"/>
</dbReference>
<evidence type="ECO:0000256" key="1">
    <source>
        <dbReference type="ARBA" id="ARBA00001957"/>
    </source>
</evidence>
<dbReference type="InterPro" id="IPR025110">
    <property type="entry name" value="AMP-bd_C"/>
</dbReference>
<protein>
    <submittedName>
        <fullName evidence="6">Amino acid adenylation domain-containing protein</fullName>
    </submittedName>
</protein>
<dbReference type="Gene3D" id="1.10.1200.10">
    <property type="entry name" value="ACP-like"/>
    <property type="match status" value="1"/>
</dbReference>
<dbReference type="PROSITE" id="PS50075">
    <property type="entry name" value="CARRIER"/>
    <property type="match status" value="1"/>
</dbReference>
<dbReference type="InterPro" id="IPR001242">
    <property type="entry name" value="Condensation_dom"/>
</dbReference>
<dbReference type="Gene3D" id="3.30.559.10">
    <property type="entry name" value="Chloramphenicol acetyltransferase-like domain"/>
    <property type="match status" value="1"/>
</dbReference>
<dbReference type="Pfam" id="PF00668">
    <property type="entry name" value="Condensation"/>
    <property type="match status" value="1"/>
</dbReference>
<reference evidence="6 7" key="1">
    <citation type="submission" date="2019-12" db="EMBL/GenBank/DDBJ databases">
        <title>Whole genome sequencing of endophytic Actinobacterium Micromonospora sp. MPMI6T.</title>
        <authorList>
            <person name="Evv R."/>
            <person name="Podile A.R."/>
        </authorList>
    </citation>
    <scope>NUCLEOTIDE SEQUENCE [LARGE SCALE GENOMIC DNA]</scope>
    <source>
        <strain evidence="6 7">MPMI6</strain>
    </source>
</reference>
<feature type="domain" description="Carrier" evidence="5">
    <location>
        <begin position="1010"/>
        <end position="1085"/>
    </location>
</feature>
<dbReference type="Gene3D" id="2.30.38.10">
    <property type="entry name" value="Luciferase, Domain 3"/>
    <property type="match status" value="1"/>
</dbReference>
<evidence type="ECO:0000256" key="3">
    <source>
        <dbReference type="ARBA" id="ARBA00022553"/>
    </source>
</evidence>
<keyword evidence="2" id="KW-0596">Phosphopantetheine</keyword>
<dbReference type="Gene3D" id="3.40.50.980">
    <property type="match status" value="2"/>
</dbReference>
<evidence type="ECO:0000256" key="2">
    <source>
        <dbReference type="ARBA" id="ARBA00022450"/>
    </source>
</evidence>
<dbReference type="InterPro" id="IPR010071">
    <property type="entry name" value="AA_adenyl_dom"/>
</dbReference>
<dbReference type="InterPro" id="IPR009081">
    <property type="entry name" value="PP-bd_ACP"/>
</dbReference>
<dbReference type="Pfam" id="PF13193">
    <property type="entry name" value="AMP-binding_C"/>
    <property type="match status" value="1"/>
</dbReference>
<name>A0ABS3VNE3_MICEH</name>
<dbReference type="NCBIfam" id="TIGR01733">
    <property type="entry name" value="AA-adenyl-dom"/>
    <property type="match status" value="1"/>
</dbReference>
<dbReference type="RefSeq" id="WP_208812374.1">
    <property type="nucleotide sequence ID" value="NZ_WVUH01000043.1"/>
</dbReference>
<dbReference type="InterPro" id="IPR045851">
    <property type="entry name" value="AMP-bd_C_sf"/>
</dbReference>
<feature type="region of interest" description="Disordered" evidence="4">
    <location>
        <begin position="19"/>
        <end position="49"/>
    </location>
</feature>
<dbReference type="Proteomes" id="UP000823521">
    <property type="component" value="Unassembled WGS sequence"/>
</dbReference>
<dbReference type="InterPro" id="IPR023213">
    <property type="entry name" value="CAT-like_dom_sf"/>
</dbReference>
<evidence type="ECO:0000313" key="7">
    <source>
        <dbReference type="Proteomes" id="UP000823521"/>
    </source>
</evidence>
<evidence type="ECO:0000256" key="4">
    <source>
        <dbReference type="SAM" id="MobiDB-lite"/>
    </source>
</evidence>
<dbReference type="CDD" id="cd19531">
    <property type="entry name" value="LCL_NRPS-like"/>
    <property type="match status" value="1"/>
</dbReference>
<dbReference type="InterPro" id="IPR000873">
    <property type="entry name" value="AMP-dep_synth/lig_dom"/>
</dbReference>
<organism evidence="6 7">
    <name type="scientific">Micromonospora echinofusca</name>
    <dbReference type="NCBI Taxonomy" id="47858"/>
    <lineage>
        <taxon>Bacteria</taxon>
        <taxon>Bacillati</taxon>
        <taxon>Actinomycetota</taxon>
        <taxon>Actinomycetes</taxon>
        <taxon>Micromonosporales</taxon>
        <taxon>Micromonosporaceae</taxon>
        <taxon>Micromonospora</taxon>
    </lineage>
</organism>
<sequence length="1128" mass="120716">MNVPDPGAGLSPAKARLLQRWRSGAADGDGPGAAAPTERPIPSYGTGPAPLSPAQQRLWFLEQLRPGSAAFNLSHCAVLDGRVDTDALAGALDDLVGRHDILRTVIDATGGEPRQVLADGARPRLDVVDLTDVPAGDGLATATARATGVTDEPMNLGTGPLARLVVYRLADRDVLLVVVHHVIADGWALTVALRDLATLYAARVAGQPADLAPLPIRFADMAAWQAGGDDPAYDTERAYWRDRLADLRPPELPVDKPRAAEFTYAGDWAPVEFGTDLDAAVRRFARETNTTPYVVLLAALNVVLAMTTGQRDVVVGGAVAGRELAQTHDLIGNFTNTLAFRNDVDPRLGFRDLLAGVRETTLAALAHQKLPFDRVVEELKLPRSAAHAGPLPVLFVLQPGAPAADFAGLPATPVQLGWRTARADLELHLRDQPHLHGGLVFRSDLFDPRTARRLAERFVVATRMLLMLPDEPLGRLWPLPDAETRQLAELAAGPQRDLPPVTVVDLVDRQIAGRPHAVAVTAPGVRLSYAELDTRARALAGRLTRAGLRPEEPVAVLLPRSPELVVAALAVLRAGGCYLPLDPAHSERRNAGTLQRSGARLLLTADKNLTGRLAELGAAPEQVLLTDDWGTDVPDGAAAPVIDPDALAYQIYTSGSTGTPKGVLVSHRSAVNYLLSLVEEHDFDSSVVLGAIASPAFDASVAELFGPLSVGGTVHLVDGDDIADGNRFAAALTAGGATVISGTATAWQLLRRADQPVRINALVGGERVGDDLAAYLVDTQLGAWTQYGPTETTVWATVTRLVADEAVPLGHPIRNTRCYLVDDELRPVPFGAVGELCIAGAGLARGYAGSPALTAERFVPDPFAEAPGERMYRTGDFARYRPDGALQFVGRRDDQVKVRGYRIELGEVTAAAESHIMIAEAAVAVRPDPDGVEDQLLVAYLVPREPAIDPETHLIPDVRRKMRDVLPAYMVPDRFLVLDQLPRTGTGKLDVNALPTPGGNTRSTETAYVAPRTPLEAEITEIVRDFLGLDTVGVHDDFFELGGHSIRAAQLVVKLQERYGVELVMQKLFGSPTVEHLANLVQAGLDRQRQLTDGHEGIRRLVGELPDDKLDALLATLLAERGQAPRAS</sequence>
<dbReference type="InterPro" id="IPR006162">
    <property type="entry name" value="Ppantetheine_attach_site"/>
</dbReference>
<dbReference type="PANTHER" id="PTHR45527">
    <property type="entry name" value="NONRIBOSOMAL PEPTIDE SYNTHETASE"/>
    <property type="match status" value="1"/>
</dbReference>
<dbReference type="InterPro" id="IPR020806">
    <property type="entry name" value="PKS_PP-bd"/>
</dbReference>
<dbReference type="InterPro" id="IPR036736">
    <property type="entry name" value="ACP-like_sf"/>
</dbReference>
<dbReference type="SUPFAM" id="SSF56801">
    <property type="entry name" value="Acetyl-CoA synthetase-like"/>
    <property type="match status" value="1"/>
</dbReference>